<feature type="binding site" evidence="4">
    <location>
        <begin position="85"/>
        <end position="92"/>
    </location>
    <ligand>
        <name>GTP</name>
        <dbReference type="ChEBI" id="CHEBI:37565"/>
    </ligand>
</feature>
<gene>
    <name evidence="7" type="ORF">AG1IA_02820</name>
</gene>
<evidence type="ECO:0000256" key="3">
    <source>
        <dbReference type="ARBA" id="ARBA00023134"/>
    </source>
</evidence>
<evidence type="ECO:0000256" key="2">
    <source>
        <dbReference type="ARBA" id="ARBA00022741"/>
    </source>
</evidence>
<keyword evidence="8" id="KW-1185">Reference proteome</keyword>
<dbReference type="PANTHER" id="PTHR11711">
    <property type="entry name" value="ADP RIBOSYLATION FACTOR-RELATED"/>
    <property type="match status" value="1"/>
</dbReference>
<dbReference type="Proteomes" id="UP000011668">
    <property type="component" value="Unassembled WGS sequence"/>
</dbReference>
<feature type="binding site" evidence="5">
    <location>
        <position position="92"/>
    </location>
    <ligand>
        <name>Mg(2+)</name>
        <dbReference type="ChEBI" id="CHEBI:18420"/>
    </ligand>
</feature>
<keyword evidence="3 4" id="KW-0342">GTP-binding</keyword>
<organism evidence="7 8">
    <name type="scientific">Thanatephorus cucumeris (strain AG1-IA)</name>
    <name type="common">Rice sheath blight fungus</name>
    <name type="synonym">Rhizoctonia solani</name>
    <dbReference type="NCBI Taxonomy" id="983506"/>
    <lineage>
        <taxon>Eukaryota</taxon>
        <taxon>Fungi</taxon>
        <taxon>Dikarya</taxon>
        <taxon>Basidiomycota</taxon>
        <taxon>Agaricomycotina</taxon>
        <taxon>Agaricomycetes</taxon>
        <taxon>Cantharellales</taxon>
        <taxon>Ceratobasidiaceae</taxon>
        <taxon>Rhizoctonia</taxon>
        <taxon>Rhizoctonia solani AG-1</taxon>
    </lineage>
</organism>
<dbReference type="SMART" id="SM00177">
    <property type="entry name" value="ARF"/>
    <property type="match status" value="1"/>
</dbReference>
<accession>L8X217</accession>
<dbReference type="InterPro" id="IPR005225">
    <property type="entry name" value="Small_GTP-bd"/>
</dbReference>
<dbReference type="OMA" id="MGAGMSW"/>
<evidence type="ECO:0000256" key="4">
    <source>
        <dbReference type="PIRSR" id="PIRSR606689-1"/>
    </source>
</evidence>
<keyword evidence="5" id="KW-0479">Metal-binding</keyword>
<proteinExistence type="inferred from homology"/>
<dbReference type="SMART" id="SM00178">
    <property type="entry name" value="SAR"/>
    <property type="match status" value="1"/>
</dbReference>
<comment type="similarity">
    <text evidence="1">Belongs to the small GTPase superfamily. Arf family.</text>
</comment>
<dbReference type="InterPro" id="IPR027417">
    <property type="entry name" value="P-loop_NTPase"/>
</dbReference>
<feature type="region of interest" description="Disordered" evidence="6">
    <location>
        <begin position="1"/>
        <end position="48"/>
    </location>
</feature>
<dbReference type="GO" id="GO:0046872">
    <property type="term" value="F:metal ion binding"/>
    <property type="evidence" value="ECO:0007669"/>
    <property type="project" value="UniProtKB-KW"/>
</dbReference>
<dbReference type="AlphaFoldDB" id="L8X217"/>
<reference evidence="7 8" key="1">
    <citation type="journal article" date="2013" name="Nat. Commun.">
        <title>The evolution and pathogenic mechanisms of the rice sheath blight pathogen.</title>
        <authorList>
            <person name="Zheng A."/>
            <person name="Lin R."/>
            <person name="Xu L."/>
            <person name="Qin P."/>
            <person name="Tang C."/>
            <person name="Ai P."/>
            <person name="Zhang D."/>
            <person name="Liu Y."/>
            <person name="Sun Z."/>
            <person name="Feng H."/>
            <person name="Wang Y."/>
            <person name="Chen Y."/>
            <person name="Liang X."/>
            <person name="Fu R."/>
            <person name="Li Q."/>
            <person name="Zhang J."/>
            <person name="Yu X."/>
            <person name="Xie Z."/>
            <person name="Ding L."/>
            <person name="Guan P."/>
            <person name="Tang J."/>
            <person name="Liang Y."/>
            <person name="Wang S."/>
            <person name="Deng Q."/>
            <person name="Li S."/>
            <person name="Zhu J."/>
            <person name="Wang L."/>
            <person name="Liu H."/>
            <person name="Li P."/>
        </authorList>
    </citation>
    <scope>NUCLEOTIDE SEQUENCE [LARGE SCALE GENOMIC DNA]</scope>
    <source>
        <strain evidence="8">AG-1 IA</strain>
    </source>
</reference>
<evidence type="ECO:0000256" key="5">
    <source>
        <dbReference type="PIRSR" id="PIRSR606689-2"/>
    </source>
</evidence>
<dbReference type="FunFam" id="3.40.50.300:FF:000412">
    <property type="entry name" value="ADP-ribosylation factor 1"/>
    <property type="match status" value="1"/>
</dbReference>
<dbReference type="InterPro" id="IPR006689">
    <property type="entry name" value="Small_GTPase_ARF/SAR"/>
</dbReference>
<evidence type="ECO:0000256" key="1">
    <source>
        <dbReference type="ARBA" id="ARBA00010290"/>
    </source>
</evidence>
<sequence>MTQVSSLYQAGVRQPAGEARDWKSQDHGSRKRRSERASKPGLFANVPLPPPHTPAMGVTISSIFSSLSSLASWGKEKDVRILMVGLDSAGKTTILYRLQVRFSAKGTPQHRSMLTRFQAIGFNVESVTYKNIKFQVWDLGQSSIRPYWRCYYANTHAIIYVIDASDHDRLQTSRAELLTMLAEEELKGVPVLVFSNKQDVPGALPPGEISDRLGLAGAEKGREWSVRGSCATKGEGLEEGLDW</sequence>
<feature type="binding site" evidence="4">
    <location>
        <begin position="196"/>
        <end position="199"/>
    </location>
    <ligand>
        <name>GTP</name>
        <dbReference type="ChEBI" id="CHEBI:37565"/>
    </ligand>
</feature>
<dbReference type="EMBL" id="AFRT01000603">
    <property type="protein sequence ID" value="ELU43147.1"/>
    <property type="molecule type" value="Genomic_DNA"/>
</dbReference>
<dbReference type="Gene3D" id="3.40.50.300">
    <property type="entry name" value="P-loop containing nucleotide triphosphate hydrolases"/>
    <property type="match status" value="1"/>
</dbReference>
<name>L8X217_THACA</name>
<keyword evidence="2 4" id="KW-0547">Nucleotide-binding</keyword>
<dbReference type="Pfam" id="PF00025">
    <property type="entry name" value="Arf"/>
    <property type="match status" value="1"/>
</dbReference>
<dbReference type="STRING" id="983506.L8X217"/>
<dbReference type="InterPro" id="IPR024156">
    <property type="entry name" value="Small_GTPase_ARF"/>
</dbReference>
<dbReference type="NCBIfam" id="TIGR00231">
    <property type="entry name" value="small_GTP"/>
    <property type="match status" value="1"/>
</dbReference>
<dbReference type="GO" id="GO:0005525">
    <property type="term" value="F:GTP binding"/>
    <property type="evidence" value="ECO:0007669"/>
    <property type="project" value="UniProtKB-KW"/>
</dbReference>
<protein>
    <submittedName>
        <fullName evidence="7">Small monomeric GTPase</fullName>
    </submittedName>
</protein>
<dbReference type="GO" id="GO:0003924">
    <property type="term" value="F:GTPase activity"/>
    <property type="evidence" value="ECO:0007669"/>
    <property type="project" value="InterPro"/>
</dbReference>
<dbReference type="HOGENOM" id="CLU_040729_12_1_1"/>
<dbReference type="PROSITE" id="PS51417">
    <property type="entry name" value="ARF"/>
    <property type="match status" value="1"/>
</dbReference>
<evidence type="ECO:0000256" key="6">
    <source>
        <dbReference type="SAM" id="MobiDB-lite"/>
    </source>
</evidence>
<keyword evidence="5" id="KW-0460">Magnesium</keyword>
<feature type="compositionally biased region" description="Basic and acidic residues" evidence="6">
    <location>
        <begin position="18"/>
        <end position="28"/>
    </location>
</feature>
<evidence type="ECO:0000313" key="7">
    <source>
        <dbReference type="EMBL" id="ELU43147.1"/>
    </source>
</evidence>
<comment type="caution">
    <text evidence="7">The sequence shown here is derived from an EMBL/GenBank/DDBJ whole genome shotgun (WGS) entry which is preliminary data.</text>
</comment>
<dbReference type="SUPFAM" id="SSF52540">
    <property type="entry name" value="P-loop containing nucleoside triphosphate hydrolases"/>
    <property type="match status" value="1"/>
</dbReference>
<dbReference type="OrthoDB" id="2011769at2759"/>
<evidence type="ECO:0000313" key="8">
    <source>
        <dbReference type="Proteomes" id="UP000011668"/>
    </source>
</evidence>
<dbReference type="GO" id="GO:0030010">
    <property type="term" value="P:establishment of cell polarity"/>
    <property type="evidence" value="ECO:0007669"/>
    <property type="project" value="UniProtKB-ARBA"/>
</dbReference>